<evidence type="ECO:0000313" key="5">
    <source>
        <dbReference type="Proteomes" id="UP000601435"/>
    </source>
</evidence>
<accession>A0A813C4P2</accession>
<gene>
    <name evidence="4" type="ORF">SNEC2469_LOCUS33684</name>
</gene>
<keyword evidence="1" id="KW-0863">Zinc-finger</keyword>
<evidence type="ECO:0000256" key="2">
    <source>
        <dbReference type="SAM" id="MobiDB-lite"/>
    </source>
</evidence>
<protein>
    <recommendedName>
        <fullName evidence="3">C3H1-type domain-containing protein</fullName>
    </recommendedName>
</protein>
<sequence length="309" mass="33810">MAAVSLLSSTAAFEKQCEKVGLAASWVDAMKSTGITTLGKLSYAVSLPGTQPTTDDMESFTTALRPGAPITLGDASAIKQLIFEAQTMTVAELRSTMQSSDEASRKLPASERSMRIEAQKRRLQGLPLEGPLSVAHCVYDKLANMRENDELKYLSPGECITRDAELCNEKPPKDPPPEFQRVSRAQVLRADRQCFLELARICNGSLKPDASGVLPLDREFDTMEQNLSVMYFLLPVKGKGKGKSTDKGNPRKRTTEANGDGKGKKAKITRDPIPEALKGMHSRTPDNKPICFNYNLGKCKAGAKCKFKH</sequence>
<dbReference type="AlphaFoldDB" id="A0A813C4P2"/>
<keyword evidence="5" id="KW-1185">Reference proteome</keyword>
<evidence type="ECO:0000313" key="4">
    <source>
        <dbReference type="EMBL" id="CAE7939885.1"/>
    </source>
</evidence>
<organism evidence="4 5">
    <name type="scientific">Symbiodinium necroappetens</name>
    <dbReference type="NCBI Taxonomy" id="1628268"/>
    <lineage>
        <taxon>Eukaryota</taxon>
        <taxon>Sar</taxon>
        <taxon>Alveolata</taxon>
        <taxon>Dinophyceae</taxon>
        <taxon>Suessiales</taxon>
        <taxon>Symbiodiniaceae</taxon>
        <taxon>Symbiodinium</taxon>
    </lineage>
</organism>
<dbReference type="PROSITE" id="PS50103">
    <property type="entry name" value="ZF_C3H1"/>
    <property type="match status" value="1"/>
</dbReference>
<dbReference type="EMBL" id="CAJNJA010089895">
    <property type="protein sequence ID" value="CAE7939885.1"/>
    <property type="molecule type" value="Genomic_DNA"/>
</dbReference>
<keyword evidence="1" id="KW-0862">Zinc</keyword>
<feature type="domain" description="C3H1-type" evidence="3">
    <location>
        <begin position="285"/>
        <end position="309"/>
    </location>
</feature>
<dbReference type="OrthoDB" id="446608at2759"/>
<dbReference type="Proteomes" id="UP000601435">
    <property type="component" value="Unassembled WGS sequence"/>
</dbReference>
<name>A0A813C4P2_9DINO</name>
<reference evidence="4" key="1">
    <citation type="submission" date="2021-02" db="EMBL/GenBank/DDBJ databases">
        <authorList>
            <person name="Dougan E. K."/>
            <person name="Rhodes N."/>
            <person name="Thang M."/>
            <person name="Chan C."/>
        </authorList>
    </citation>
    <scope>NUCLEOTIDE SEQUENCE</scope>
</reference>
<keyword evidence="1" id="KW-0479">Metal-binding</keyword>
<comment type="caution">
    <text evidence="4">The sequence shown here is derived from an EMBL/GenBank/DDBJ whole genome shotgun (WGS) entry which is preliminary data.</text>
</comment>
<feature type="compositionally biased region" description="Basic and acidic residues" evidence="2">
    <location>
        <begin position="243"/>
        <end position="267"/>
    </location>
</feature>
<proteinExistence type="predicted"/>
<feature type="non-terminal residue" evidence="4">
    <location>
        <position position="1"/>
    </location>
</feature>
<dbReference type="GO" id="GO:0008270">
    <property type="term" value="F:zinc ion binding"/>
    <property type="evidence" value="ECO:0007669"/>
    <property type="project" value="UniProtKB-KW"/>
</dbReference>
<feature type="region of interest" description="Disordered" evidence="2">
    <location>
        <begin position="239"/>
        <end position="267"/>
    </location>
</feature>
<evidence type="ECO:0000256" key="1">
    <source>
        <dbReference type="PROSITE-ProRule" id="PRU00723"/>
    </source>
</evidence>
<evidence type="ECO:0000259" key="3">
    <source>
        <dbReference type="PROSITE" id="PS50103"/>
    </source>
</evidence>
<feature type="zinc finger region" description="C3H1-type" evidence="1">
    <location>
        <begin position="285"/>
        <end position="309"/>
    </location>
</feature>
<dbReference type="InterPro" id="IPR000571">
    <property type="entry name" value="Znf_CCCH"/>
</dbReference>